<dbReference type="AlphaFoldDB" id="A0AAV6UWQ3"/>
<evidence type="ECO:0000313" key="1">
    <source>
        <dbReference type="EMBL" id="KAG8188751.1"/>
    </source>
</evidence>
<reference evidence="1 2" key="1">
    <citation type="journal article" date="2022" name="Nat. Ecol. Evol.">
        <title>A masculinizing supergene underlies an exaggerated male reproductive morph in a spider.</title>
        <authorList>
            <person name="Hendrickx F."/>
            <person name="De Corte Z."/>
            <person name="Sonet G."/>
            <person name="Van Belleghem S.M."/>
            <person name="Kostlbacher S."/>
            <person name="Vangestel C."/>
        </authorList>
    </citation>
    <scope>NUCLEOTIDE SEQUENCE [LARGE SCALE GENOMIC DNA]</scope>
    <source>
        <strain evidence="1">W744_W776</strain>
    </source>
</reference>
<name>A0AAV6UWQ3_9ARAC</name>
<sequence length="90" mass="10094">MLSSLICKKLISIILKNVAREISAASTENLQQVKNIMGWAKSEDEACPPKTSDSALLNTLEEIKKQILHYGVTFVSSSPNPFRWDFSPRK</sequence>
<protein>
    <submittedName>
        <fullName evidence="1">Uncharacterized protein</fullName>
    </submittedName>
</protein>
<organism evidence="1 2">
    <name type="scientific">Oedothorax gibbosus</name>
    <dbReference type="NCBI Taxonomy" id="931172"/>
    <lineage>
        <taxon>Eukaryota</taxon>
        <taxon>Metazoa</taxon>
        <taxon>Ecdysozoa</taxon>
        <taxon>Arthropoda</taxon>
        <taxon>Chelicerata</taxon>
        <taxon>Arachnida</taxon>
        <taxon>Araneae</taxon>
        <taxon>Araneomorphae</taxon>
        <taxon>Entelegynae</taxon>
        <taxon>Araneoidea</taxon>
        <taxon>Linyphiidae</taxon>
        <taxon>Erigoninae</taxon>
        <taxon>Oedothorax</taxon>
    </lineage>
</organism>
<proteinExistence type="predicted"/>
<comment type="caution">
    <text evidence="1">The sequence shown here is derived from an EMBL/GenBank/DDBJ whole genome shotgun (WGS) entry which is preliminary data.</text>
</comment>
<evidence type="ECO:0000313" key="2">
    <source>
        <dbReference type="Proteomes" id="UP000827092"/>
    </source>
</evidence>
<accession>A0AAV6UWQ3</accession>
<dbReference type="Proteomes" id="UP000827092">
    <property type="component" value="Unassembled WGS sequence"/>
</dbReference>
<gene>
    <name evidence="1" type="ORF">JTE90_023094</name>
</gene>
<keyword evidence="2" id="KW-1185">Reference proteome</keyword>
<dbReference type="EMBL" id="JAFNEN010000232">
    <property type="protein sequence ID" value="KAG8188751.1"/>
    <property type="molecule type" value="Genomic_DNA"/>
</dbReference>